<dbReference type="AlphaFoldDB" id="A0AAU8HKW2"/>
<evidence type="ECO:0000259" key="4">
    <source>
        <dbReference type="PROSITE" id="PS51118"/>
    </source>
</evidence>
<dbReference type="PANTHER" id="PTHR33204">
    <property type="entry name" value="TRANSCRIPTIONAL REGULATOR, MARR FAMILY"/>
    <property type="match status" value="1"/>
</dbReference>
<proteinExistence type="predicted"/>
<evidence type="ECO:0000256" key="3">
    <source>
        <dbReference type="ARBA" id="ARBA00023163"/>
    </source>
</evidence>
<keyword evidence="2" id="KW-0238">DNA-binding</keyword>
<dbReference type="EMBL" id="CP157762">
    <property type="protein sequence ID" value="XBP95244.1"/>
    <property type="molecule type" value="Genomic_DNA"/>
</dbReference>
<dbReference type="RefSeq" id="WP_350935874.1">
    <property type="nucleotide sequence ID" value="NZ_CP157762.1"/>
</dbReference>
<keyword evidence="1" id="KW-0805">Transcription regulation</keyword>
<accession>A0AAU8HKW2</accession>
<evidence type="ECO:0000313" key="6">
    <source>
        <dbReference type="EMBL" id="XCH75947.1"/>
    </source>
</evidence>
<gene>
    <name evidence="6" type="ORF">ABUL08_07630</name>
    <name evidence="5" type="ORF">VK199_07585</name>
</gene>
<evidence type="ECO:0000256" key="2">
    <source>
        <dbReference type="ARBA" id="ARBA00023125"/>
    </source>
</evidence>
<dbReference type="EMBL" id="CP159342">
    <property type="protein sequence ID" value="XCH75947.1"/>
    <property type="molecule type" value="Genomic_DNA"/>
</dbReference>
<evidence type="ECO:0000256" key="1">
    <source>
        <dbReference type="ARBA" id="ARBA00023015"/>
    </source>
</evidence>
<protein>
    <submittedName>
        <fullName evidence="6">Helix-turn-helix domain-containing protein</fullName>
    </submittedName>
</protein>
<dbReference type="PANTHER" id="PTHR33204:SF18">
    <property type="entry name" value="TRANSCRIPTIONAL REGULATORY PROTEIN"/>
    <property type="match status" value="1"/>
</dbReference>
<dbReference type="SUPFAM" id="SSF46785">
    <property type="entry name" value="Winged helix' DNA-binding domain"/>
    <property type="match status" value="1"/>
</dbReference>
<dbReference type="InterPro" id="IPR036390">
    <property type="entry name" value="WH_DNA-bd_sf"/>
</dbReference>
<name>A0AAU8HKW2_9ACTN</name>
<dbReference type="Pfam" id="PF01638">
    <property type="entry name" value="HxlR"/>
    <property type="match status" value="1"/>
</dbReference>
<organism evidence="6">
    <name type="scientific">Micromonospora sp. CCTCC AA 2012012</name>
    <dbReference type="NCBI Taxonomy" id="3111921"/>
    <lineage>
        <taxon>Bacteria</taxon>
        <taxon>Bacillati</taxon>
        <taxon>Actinomycetota</taxon>
        <taxon>Actinomycetes</taxon>
        <taxon>Micromonosporales</taxon>
        <taxon>Micromonosporaceae</taxon>
        <taxon>Micromonospora</taxon>
    </lineage>
</organism>
<dbReference type="PROSITE" id="PS51118">
    <property type="entry name" value="HTH_HXLR"/>
    <property type="match status" value="1"/>
</dbReference>
<evidence type="ECO:0000313" key="5">
    <source>
        <dbReference type="EMBL" id="XBP95244.1"/>
    </source>
</evidence>
<dbReference type="Gene3D" id="1.10.10.10">
    <property type="entry name" value="Winged helix-like DNA-binding domain superfamily/Winged helix DNA-binding domain"/>
    <property type="match status" value="1"/>
</dbReference>
<dbReference type="InterPro" id="IPR036388">
    <property type="entry name" value="WH-like_DNA-bd_sf"/>
</dbReference>
<dbReference type="GO" id="GO:0003677">
    <property type="term" value="F:DNA binding"/>
    <property type="evidence" value="ECO:0007669"/>
    <property type="project" value="UniProtKB-KW"/>
</dbReference>
<dbReference type="CDD" id="cd00090">
    <property type="entry name" value="HTH_ARSR"/>
    <property type="match status" value="1"/>
</dbReference>
<feature type="domain" description="HTH hxlR-type" evidence="4">
    <location>
        <begin position="11"/>
        <end position="108"/>
    </location>
</feature>
<reference evidence="5" key="1">
    <citation type="submission" date="2024-01" db="EMBL/GenBank/DDBJ databases">
        <title>The genome sequence of Micromonospora mangrovi CCTCC AA 2012012.</title>
        <authorList>
            <person name="Gao J."/>
        </authorList>
    </citation>
    <scope>NUCLEOTIDE SEQUENCE</scope>
    <source>
        <strain evidence="5">CCTCC AA 2012012</strain>
    </source>
</reference>
<keyword evidence="3" id="KW-0804">Transcription</keyword>
<sequence>MLANDYPDQVCSVARTLEVVGERWTLLILRDVLLGRCRFDELAESVGVPRTVLTRRLTRLVEHGVLERRPYQRRPDRFEYVPTPKGRELFPVVALLMMWGDRHYPAEGGPPRALLHRGCGGRLTERFSCASCGQSLSFDQIDAVPAG</sequence>
<dbReference type="InterPro" id="IPR011991">
    <property type="entry name" value="ArsR-like_HTH"/>
</dbReference>
<reference evidence="6" key="2">
    <citation type="submission" date="2024-06" db="EMBL/GenBank/DDBJ databases">
        <title>Micromonospora mangrovi CCTCC AA 2012012 genome sequences.</title>
        <authorList>
            <person name="Gao J."/>
        </authorList>
    </citation>
    <scope>NUCLEOTIDE SEQUENCE</scope>
    <source>
        <strain evidence="6">CCTCC AA 2012012</strain>
    </source>
</reference>
<dbReference type="InterPro" id="IPR002577">
    <property type="entry name" value="HTH_HxlR"/>
</dbReference>